<evidence type="ECO:0000256" key="14">
    <source>
        <dbReference type="ARBA" id="ARBA00025592"/>
    </source>
</evidence>
<sequence>MLNVLETILQHKREVIGNTPDFNELAPSQRSFYDALNQPHYGFIMECKKASPSKGLIRESFDIEQIVPVYDQYADAISVLTEERFFRGSFANLAKARLLTDKPILCKDFILTPKQIRQARHFGADAVLLMLSVLNDRDYQACYEQASSLNMDVLTEIHTEAELERAIQLGAKIIGINNRNLKDLSTSFEHTKQLVDKVPGDRLIITESGISTHSDVLELSQFSDGCLVGSSLMKEADLECAARQLVYGDIKVCGVTQQSDATKLETLPASSIGIIFAPSSKRRVSDTIQTSQKPLVGVFQNQETDEVVSKALQYQLDAIQLHGDETLEFAETIRQQLPALKISKVFHVSSEVSKDELVSELEHLLEHYDEILLDSISGDGEKIQRGGTGVTFDWSLLQGIESELLTNNIRIAGGVSSANIQHLKGMGITKLDLSSSVESSPGIKSHDLLTDFFVLARPQSGRKSFNSIATHLDKRSTEVVATGVSS</sequence>
<dbReference type="InterPro" id="IPR001468">
    <property type="entry name" value="Indole-3-GlycerolPSynthase_CS"/>
</dbReference>
<evidence type="ECO:0000256" key="5">
    <source>
        <dbReference type="ARBA" id="ARBA00007902"/>
    </source>
</evidence>
<dbReference type="InterPro" id="IPR013785">
    <property type="entry name" value="Aldolase_TIM"/>
</dbReference>
<evidence type="ECO:0000256" key="10">
    <source>
        <dbReference type="ARBA" id="ARBA00023141"/>
    </source>
</evidence>
<dbReference type="GO" id="GO:0004425">
    <property type="term" value="F:indole-3-glycerol-phosphate synthase activity"/>
    <property type="evidence" value="ECO:0007669"/>
    <property type="project" value="UniProtKB-UniRule"/>
</dbReference>
<keyword evidence="18" id="KW-1185">Reference proteome</keyword>
<dbReference type="Gene3D" id="3.20.20.70">
    <property type="entry name" value="Aldolase class I"/>
    <property type="match status" value="2"/>
</dbReference>
<comment type="pathway">
    <text evidence="3 16">Amino-acid biosynthesis; L-tryptophan biosynthesis; L-tryptophan from chorismate: step 3/5.</text>
</comment>
<gene>
    <name evidence="15" type="primary">trpC</name>
    <name evidence="16" type="synonym">trpF</name>
    <name evidence="17" type="ORF">CW740_04640</name>
</gene>
<dbReference type="HAMAP" id="MF_00134_B">
    <property type="entry name" value="IGPS_B"/>
    <property type="match status" value="1"/>
</dbReference>
<evidence type="ECO:0000256" key="4">
    <source>
        <dbReference type="ARBA" id="ARBA00004696"/>
    </source>
</evidence>
<keyword evidence="13" id="KW-0511">Multifunctional enzyme</keyword>
<dbReference type="Pfam" id="PF00697">
    <property type="entry name" value="PRAI"/>
    <property type="match status" value="1"/>
</dbReference>
<dbReference type="NCBIfam" id="NF006945">
    <property type="entry name" value="PRK09427.1"/>
    <property type="match status" value="1"/>
</dbReference>
<dbReference type="HAMAP" id="MF_00135">
    <property type="entry name" value="PRAI"/>
    <property type="match status" value="1"/>
</dbReference>
<dbReference type="InterPro" id="IPR013798">
    <property type="entry name" value="Indole-3-glycerol_P_synth_dom"/>
</dbReference>
<dbReference type="CDD" id="cd00331">
    <property type="entry name" value="IGPS"/>
    <property type="match status" value="1"/>
</dbReference>
<evidence type="ECO:0000256" key="2">
    <source>
        <dbReference type="ARBA" id="ARBA00001633"/>
    </source>
</evidence>
<proteinExistence type="inferred from homology"/>
<dbReference type="OrthoDB" id="9804217at2"/>
<comment type="function">
    <text evidence="14">Bifunctional enzyme that catalyzes two sequential steps of tryptophan biosynthetic pathway. The first reaction is catalyzed by the isomerase, coded by the TrpF domain; the second reaction is catalyzed by the synthase, coded by the TrpC domain.</text>
</comment>
<evidence type="ECO:0000256" key="9">
    <source>
        <dbReference type="ARBA" id="ARBA00022822"/>
    </source>
</evidence>
<name>A0A2K9AXI8_9GAMM</name>
<evidence type="ECO:0000313" key="17">
    <source>
        <dbReference type="EMBL" id="AUD78579.1"/>
    </source>
</evidence>
<keyword evidence="7 15" id="KW-0028">Amino-acid biosynthesis</keyword>
<evidence type="ECO:0000256" key="11">
    <source>
        <dbReference type="ARBA" id="ARBA00023235"/>
    </source>
</evidence>
<evidence type="ECO:0000256" key="13">
    <source>
        <dbReference type="ARBA" id="ARBA00023268"/>
    </source>
</evidence>
<comment type="similarity">
    <text evidence="15">Belongs to the TrpC family.</text>
</comment>
<comment type="similarity">
    <text evidence="16">Belongs to the TrpF family.</text>
</comment>
<comment type="catalytic activity">
    <reaction evidence="1 16">
        <text>N-(5-phospho-beta-D-ribosyl)anthranilate = 1-(2-carboxyphenylamino)-1-deoxy-D-ribulose 5-phosphate</text>
        <dbReference type="Rhea" id="RHEA:21540"/>
        <dbReference type="ChEBI" id="CHEBI:18277"/>
        <dbReference type="ChEBI" id="CHEBI:58613"/>
        <dbReference type="EC" id="5.3.1.24"/>
    </reaction>
</comment>
<organism evidence="17 18">
    <name type="scientific">Kangiella profundi</name>
    <dbReference type="NCBI Taxonomy" id="1561924"/>
    <lineage>
        <taxon>Bacteria</taxon>
        <taxon>Pseudomonadati</taxon>
        <taxon>Pseudomonadota</taxon>
        <taxon>Gammaproteobacteria</taxon>
        <taxon>Kangiellales</taxon>
        <taxon>Kangiellaceae</taxon>
        <taxon>Kangiella</taxon>
    </lineage>
</organism>
<dbReference type="SUPFAM" id="SSF51366">
    <property type="entry name" value="Ribulose-phoshate binding barrel"/>
    <property type="match status" value="2"/>
</dbReference>
<evidence type="ECO:0000256" key="3">
    <source>
        <dbReference type="ARBA" id="ARBA00004664"/>
    </source>
</evidence>
<dbReference type="CDD" id="cd00405">
    <property type="entry name" value="PRAI"/>
    <property type="match status" value="1"/>
</dbReference>
<dbReference type="UniPathway" id="UPA00035">
    <property type="reaction ID" value="UER00042"/>
</dbReference>
<dbReference type="PANTHER" id="PTHR22854">
    <property type="entry name" value="TRYPTOPHAN BIOSYNTHESIS PROTEIN"/>
    <property type="match status" value="1"/>
</dbReference>
<accession>A0A2K9AXI8</accession>
<keyword evidence="12 15" id="KW-0456">Lyase</keyword>
<dbReference type="FunFam" id="3.20.20.70:FF:000024">
    <property type="entry name" value="Indole-3-glycerol phosphate synthase"/>
    <property type="match status" value="1"/>
</dbReference>
<evidence type="ECO:0000256" key="8">
    <source>
        <dbReference type="ARBA" id="ARBA00022793"/>
    </source>
</evidence>
<dbReference type="EC" id="4.1.1.48" evidence="15"/>
<dbReference type="PROSITE" id="PS00614">
    <property type="entry name" value="IGPS"/>
    <property type="match status" value="1"/>
</dbReference>
<evidence type="ECO:0000256" key="16">
    <source>
        <dbReference type="HAMAP-Rule" id="MF_00135"/>
    </source>
</evidence>
<dbReference type="Proteomes" id="UP000232693">
    <property type="component" value="Chromosome"/>
</dbReference>
<evidence type="ECO:0000256" key="7">
    <source>
        <dbReference type="ARBA" id="ARBA00022605"/>
    </source>
</evidence>
<dbReference type="GO" id="GO:0000162">
    <property type="term" value="P:L-tryptophan biosynthetic process"/>
    <property type="evidence" value="ECO:0007669"/>
    <property type="project" value="UniProtKB-UniRule"/>
</dbReference>
<dbReference type="InterPro" id="IPR001240">
    <property type="entry name" value="PRAI_dom"/>
</dbReference>
<dbReference type="KEGG" id="kpd:CW740_04640"/>
<evidence type="ECO:0000313" key="18">
    <source>
        <dbReference type="Proteomes" id="UP000232693"/>
    </source>
</evidence>
<dbReference type="RefSeq" id="WP_106646444.1">
    <property type="nucleotide sequence ID" value="NZ_BMGO01000002.1"/>
</dbReference>
<dbReference type="PANTHER" id="PTHR22854:SF2">
    <property type="entry name" value="INDOLE-3-GLYCEROL-PHOSPHATE SYNTHASE"/>
    <property type="match status" value="1"/>
</dbReference>
<dbReference type="EC" id="5.3.1.24" evidence="16"/>
<keyword evidence="9 15" id="KW-0822">Tryptophan biosynthesis</keyword>
<evidence type="ECO:0000256" key="1">
    <source>
        <dbReference type="ARBA" id="ARBA00001164"/>
    </source>
</evidence>
<evidence type="ECO:0000256" key="12">
    <source>
        <dbReference type="ARBA" id="ARBA00023239"/>
    </source>
</evidence>
<keyword evidence="8 15" id="KW-0210">Decarboxylase</keyword>
<comment type="similarity">
    <text evidence="5">In the N-terminal section; belongs to the TrpC family.</text>
</comment>
<dbReference type="AlphaFoldDB" id="A0A2K9AXI8"/>
<reference evidence="17 18" key="1">
    <citation type="submission" date="2017-12" db="EMBL/GenBank/DDBJ databases">
        <title>Kangiella profundi FT102 completed genome.</title>
        <authorList>
            <person name="Xu J."/>
            <person name="Wang J."/>
            <person name="Lu Y."/>
        </authorList>
    </citation>
    <scope>NUCLEOTIDE SEQUENCE [LARGE SCALE GENOMIC DNA]</scope>
    <source>
        <strain evidence="17 18">FT102</strain>
    </source>
</reference>
<comment type="similarity">
    <text evidence="6">In the C-terminal section; belongs to the TrpF family.</text>
</comment>
<protein>
    <recommendedName>
        <fullName evidence="15 16">Multifunctional fusion protein</fullName>
    </recommendedName>
    <domain>
        <recommendedName>
            <fullName evidence="15">Indole-3-glycerol phosphate synthase</fullName>
            <shortName evidence="15">IGPS</shortName>
            <ecNumber evidence="15">4.1.1.48</ecNumber>
        </recommendedName>
    </domain>
    <domain>
        <recommendedName>
            <fullName evidence="16">N-(5'-phosphoribosyl)anthranilate isomerase</fullName>
            <shortName evidence="16">PRAI</shortName>
            <ecNumber evidence="16">5.3.1.24</ecNumber>
        </recommendedName>
    </domain>
</protein>
<keyword evidence="10 15" id="KW-0057">Aromatic amino acid biosynthesis</keyword>
<dbReference type="InterPro" id="IPR045186">
    <property type="entry name" value="Indole-3-glycerol_P_synth"/>
</dbReference>
<dbReference type="InterPro" id="IPR011060">
    <property type="entry name" value="RibuloseP-bd_barrel"/>
</dbReference>
<dbReference type="GO" id="GO:0004640">
    <property type="term" value="F:phosphoribosylanthranilate isomerase activity"/>
    <property type="evidence" value="ECO:0007669"/>
    <property type="project" value="UniProtKB-UniRule"/>
</dbReference>
<evidence type="ECO:0000256" key="6">
    <source>
        <dbReference type="ARBA" id="ARBA00009847"/>
    </source>
</evidence>
<comment type="pathway">
    <text evidence="4 15">Amino-acid biosynthesis; L-tryptophan biosynthesis; L-tryptophan from chorismate: step 4/5.</text>
</comment>
<keyword evidence="11 16" id="KW-0413">Isomerase</keyword>
<dbReference type="Pfam" id="PF00218">
    <property type="entry name" value="IGPS"/>
    <property type="match status" value="1"/>
</dbReference>
<comment type="catalytic activity">
    <reaction evidence="2 15">
        <text>1-(2-carboxyphenylamino)-1-deoxy-D-ribulose 5-phosphate + H(+) = (1S,2R)-1-C-(indol-3-yl)glycerol 3-phosphate + CO2 + H2O</text>
        <dbReference type="Rhea" id="RHEA:23476"/>
        <dbReference type="ChEBI" id="CHEBI:15377"/>
        <dbReference type="ChEBI" id="CHEBI:15378"/>
        <dbReference type="ChEBI" id="CHEBI:16526"/>
        <dbReference type="ChEBI" id="CHEBI:58613"/>
        <dbReference type="ChEBI" id="CHEBI:58866"/>
        <dbReference type="EC" id="4.1.1.48"/>
    </reaction>
</comment>
<evidence type="ECO:0000256" key="15">
    <source>
        <dbReference type="HAMAP-Rule" id="MF_00134"/>
    </source>
</evidence>
<dbReference type="EMBL" id="CP025120">
    <property type="protein sequence ID" value="AUD78579.1"/>
    <property type="molecule type" value="Genomic_DNA"/>
</dbReference>